<dbReference type="Proteomes" id="UP001610563">
    <property type="component" value="Unassembled WGS sequence"/>
</dbReference>
<dbReference type="PANTHER" id="PTHR43591">
    <property type="entry name" value="METHYLTRANSFERASE"/>
    <property type="match status" value="1"/>
</dbReference>
<dbReference type="InterPro" id="IPR029063">
    <property type="entry name" value="SAM-dependent_MTases_sf"/>
</dbReference>
<dbReference type="Gene3D" id="3.40.50.150">
    <property type="entry name" value="Vaccinia Virus protein VP39"/>
    <property type="match status" value="1"/>
</dbReference>
<proteinExistence type="predicted"/>
<comment type="caution">
    <text evidence="2">The sequence shown here is derived from an EMBL/GenBank/DDBJ whole genome shotgun (WGS) entry which is preliminary data.</text>
</comment>
<dbReference type="CDD" id="cd02440">
    <property type="entry name" value="AdoMet_MTases"/>
    <property type="match status" value="1"/>
</dbReference>
<dbReference type="SUPFAM" id="SSF53335">
    <property type="entry name" value="S-adenosyl-L-methionine-dependent methyltransferases"/>
    <property type="match status" value="1"/>
</dbReference>
<evidence type="ECO:0000313" key="2">
    <source>
        <dbReference type="EMBL" id="KAL2783329.1"/>
    </source>
</evidence>
<feature type="domain" description="Methyltransferase" evidence="1">
    <location>
        <begin position="48"/>
        <end position="144"/>
    </location>
</feature>
<gene>
    <name evidence="2" type="ORF">BJX66DRAFT_318712</name>
</gene>
<organism evidence="2 3">
    <name type="scientific">Aspergillus keveii</name>
    <dbReference type="NCBI Taxonomy" id="714993"/>
    <lineage>
        <taxon>Eukaryota</taxon>
        <taxon>Fungi</taxon>
        <taxon>Dikarya</taxon>
        <taxon>Ascomycota</taxon>
        <taxon>Pezizomycotina</taxon>
        <taxon>Eurotiomycetes</taxon>
        <taxon>Eurotiomycetidae</taxon>
        <taxon>Eurotiales</taxon>
        <taxon>Aspergillaceae</taxon>
        <taxon>Aspergillus</taxon>
        <taxon>Aspergillus subgen. Nidulantes</taxon>
    </lineage>
</organism>
<dbReference type="PANTHER" id="PTHR43591:SF50">
    <property type="entry name" value="METHYLTRANSFERASE DOMAIN-CONTAINING PROTEIN-RELATED"/>
    <property type="match status" value="1"/>
</dbReference>
<dbReference type="EMBL" id="JBFTWV010000245">
    <property type="protein sequence ID" value="KAL2783329.1"/>
    <property type="molecule type" value="Genomic_DNA"/>
</dbReference>
<dbReference type="Pfam" id="PF13649">
    <property type="entry name" value="Methyltransf_25"/>
    <property type="match status" value="1"/>
</dbReference>
<name>A0ABR4FJC5_9EURO</name>
<evidence type="ECO:0000313" key="3">
    <source>
        <dbReference type="Proteomes" id="UP001610563"/>
    </source>
</evidence>
<evidence type="ECO:0000259" key="1">
    <source>
        <dbReference type="Pfam" id="PF13649"/>
    </source>
</evidence>
<keyword evidence="3" id="KW-1185">Reference proteome</keyword>
<protein>
    <submittedName>
        <fullName evidence="2">LaeA-like methyltransferase</fullName>
    </submittedName>
</protein>
<accession>A0ABR4FJC5</accession>
<reference evidence="2 3" key="1">
    <citation type="submission" date="2024-07" db="EMBL/GenBank/DDBJ databases">
        <title>Section-level genome sequencing and comparative genomics of Aspergillus sections Usti and Cavernicolus.</title>
        <authorList>
            <consortium name="Lawrence Berkeley National Laboratory"/>
            <person name="Nybo J.L."/>
            <person name="Vesth T.C."/>
            <person name="Theobald S."/>
            <person name="Frisvad J.C."/>
            <person name="Larsen T.O."/>
            <person name="Kjaerboelling I."/>
            <person name="Rothschild-Mancinelli K."/>
            <person name="Lyhne E.K."/>
            <person name="Kogle M.E."/>
            <person name="Barry K."/>
            <person name="Clum A."/>
            <person name="Na H."/>
            <person name="Ledsgaard L."/>
            <person name="Lin J."/>
            <person name="Lipzen A."/>
            <person name="Kuo A."/>
            <person name="Riley R."/>
            <person name="Mondo S."/>
            <person name="Labutti K."/>
            <person name="Haridas S."/>
            <person name="Pangalinan J."/>
            <person name="Salamov A.A."/>
            <person name="Simmons B.A."/>
            <person name="Magnuson J.K."/>
            <person name="Chen J."/>
            <person name="Drula E."/>
            <person name="Henrissat B."/>
            <person name="Wiebenga A."/>
            <person name="Lubbers R.J."/>
            <person name="Gomes A.C."/>
            <person name="Makela M.R."/>
            <person name="Stajich J."/>
            <person name="Grigoriev I.V."/>
            <person name="Mortensen U.H."/>
            <person name="De Vries R.P."/>
            <person name="Baker S.E."/>
            <person name="Andersen M.R."/>
        </authorList>
    </citation>
    <scope>NUCLEOTIDE SEQUENCE [LARGE SCALE GENOMIC DNA]</scope>
    <source>
        <strain evidence="2 3">CBS 209.92</strain>
    </source>
</reference>
<sequence>MLNTQEKYVFGRGQKETERLDAQHILLAKVTGNTLIHPSIPKEGILSVADVGTGTGIWLRDIAQVLDNTESKIYYHGFDISAEQFPIAPSRNTRFTVQDITLPFPEEHWNRYGLVHVRLLVAALDETEYKKAVWNLAAILRPGGYLQWEEIDEESYSSIDNPVIDELYRCFSHSLEAEGKCFAASAKVVSECQEAGLFQEVQRVAYRSDTNPEVDLRAEVQARLATIIKTLYASLLIRSGQVEDENAANERAVRLIEQLAGLCKEGKSPPQKIMWVVARKA</sequence>
<dbReference type="InterPro" id="IPR041698">
    <property type="entry name" value="Methyltransf_25"/>
</dbReference>